<dbReference type="InterPro" id="IPR036285">
    <property type="entry name" value="PRP4-like_sf"/>
</dbReference>
<evidence type="ECO:0000313" key="7">
    <source>
        <dbReference type="Proteomes" id="UP000799437"/>
    </source>
</evidence>
<keyword evidence="2" id="KW-0677">Repeat</keyword>
<dbReference type="EMBL" id="ML996585">
    <property type="protein sequence ID" value="KAF2753236.1"/>
    <property type="molecule type" value="Genomic_DNA"/>
</dbReference>
<dbReference type="PRINTS" id="PR00320">
    <property type="entry name" value="GPROTEINBRPT"/>
</dbReference>
<reference evidence="6" key="1">
    <citation type="journal article" date="2020" name="Stud. Mycol.">
        <title>101 Dothideomycetes genomes: a test case for predicting lifestyles and emergence of pathogens.</title>
        <authorList>
            <person name="Haridas S."/>
            <person name="Albert R."/>
            <person name="Binder M."/>
            <person name="Bloem J."/>
            <person name="Labutti K."/>
            <person name="Salamov A."/>
            <person name="Andreopoulos B."/>
            <person name="Baker S."/>
            <person name="Barry K."/>
            <person name="Bills G."/>
            <person name="Bluhm B."/>
            <person name="Cannon C."/>
            <person name="Castanera R."/>
            <person name="Culley D."/>
            <person name="Daum C."/>
            <person name="Ezra D."/>
            <person name="Gonzalez J."/>
            <person name="Henrissat B."/>
            <person name="Kuo A."/>
            <person name="Liang C."/>
            <person name="Lipzen A."/>
            <person name="Lutzoni F."/>
            <person name="Magnuson J."/>
            <person name="Mondo S."/>
            <person name="Nolan M."/>
            <person name="Ohm R."/>
            <person name="Pangilinan J."/>
            <person name="Park H.-J."/>
            <person name="Ramirez L."/>
            <person name="Alfaro M."/>
            <person name="Sun H."/>
            <person name="Tritt A."/>
            <person name="Yoshinaga Y."/>
            <person name="Zwiers L.-H."/>
            <person name="Turgeon B."/>
            <person name="Goodwin S."/>
            <person name="Spatafora J."/>
            <person name="Crous P."/>
            <person name="Grigoriev I."/>
        </authorList>
    </citation>
    <scope>NUCLEOTIDE SEQUENCE</scope>
    <source>
        <strain evidence="6">CBS 121739</strain>
    </source>
</reference>
<feature type="region of interest" description="Disordered" evidence="4">
    <location>
        <begin position="1"/>
        <end position="23"/>
    </location>
</feature>
<dbReference type="SMART" id="SM00500">
    <property type="entry name" value="SFM"/>
    <property type="match status" value="1"/>
</dbReference>
<evidence type="ECO:0000256" key="2">
    <source>
        <dbReference type="ARBA" id="ARBA00022737"/>
    </source>
</evidence>
<dbReference type="GO" id="GO:0046540">
    <property type="term" value="C:U4/U6 x U5 tri-snRNP complex"/>
    <property type="evidence" value="ECO:0007669"/>
    <property type="project" value="TreeGrafter"/>
</dbReference>
<dbReference type="PANTHER" id="PTHR19846">
    <property type="entry name" value="WD40 REPEAT PROTEIN"/>
    <property type="match status" value="1"/>
</dbReference>
<feature type="repeat" description="WD" evidence="3">
    <location>
        <begin position="486"/>
        <end position="518"/>
    </location>
</feature>
<dbReference type="FunFam" id="4.10.280.110:FF:000003">
    <property type="entry name" value="Pre-mRNA splicing factor, variant"/>
    <property type="match status" value="1"/>
</dbReference>
<sequence>MVSHIHPSRQAFVEEGSDDDDQDMGVELTNIPLDHDYTMRSAGGETSMPSEKASAIMSQFERKRRAAAIAVPTDDTRVRARLRELKEPMTLFGEGPAERRDRLREILTSIQESADHLQDEVMRDATEQPDDEGEAQEEFYTIGTDALLNARKHLAKYSLAKAQGRVLYQKQEATIPLRSHVKHREDIKHGLATFELFGSQVAGDRPVSLARFSPNGQLVAAGHWGGGIRILDVPNLEQKHIFRGHTSQIGGLTWSPGATLPGSNVSTGSVNLASGGGEGQIHLWSLEKDVPLATLSGHLGRVCRTEFHPSGRYLASASYDTTWRMWDVETTTELLLQEGHSKEVYTVAFNPDGSLVASAGLDSIGRVWDVRSGRSVMVLDSHIKPIYALDWSIDSHRILTGSGDGFAKCWDIRKIRETTAIASHQGGVTDLHWFKGVDGPYSGKPLATDAEGMPVPKHAGTYFVSCGFDKKIKIYSSDDWEIVKVLSGHTGNVLSVDVSSDGEYIASSGHDRTVKIWKRDLPVTEARENMEE</sequence>
<organism evidence="6 7">
    <name type="scientific">Pseudovirgaria hyperparasitica</name>
    <dbReference type="NCBI Taxonomy" id="470096"/>
    <lineage>
        <taxon>Eukaryota</taxon>
        <taxon>Fungi</taxon>
        <taxon>Dikarya</taxon>
        <taxon>Ascomycota</taxon>
        <taxon>Pezizomycotina</taxon>
        <taxon>Dothideomycetes</taxon>
        <taxon>Dothideomycetes incertae sedis</taxon>
        <taxon>Acrospermales</taxon>
        <taxon>Acrospermaceae</taxon>
        <taxon>Pseudovirgaria</taxon>
    </lineage>
</organism>
<dbReference type="RefSeq" id="XP_033595687.1">
    <property type="nucleotide sequence ID" value="XM_033742943.1"/>
</dbReference>
<evidence type="ECO:0000256" key="1">
    <source>
        <dbReference type="ARBA" id="ARBA00022574"/>
    </source>
</evidence>
<dbReference type="InterPro" id="IPR019775">
    <property type="entry name" value="WD40_repeat_CS"/>
</dbReference>
<keyword evidence="7" id="KW-1185">Reference proteome</keyword>
<dbReference type="SMART" id="SM00320">
    <property type="entry name" value="WD40"/>
    <property type="match status" value="7"/>
</dbReference>
<dbReference type="InterPro" id="IPR014906">
    <property type="entry name" value="PRP4-like"/>
</dbReference>
<evidence type="ECO:0000256" key="4">
    <source>
        <dbReference type="SAM" id="MobiDB-lite"/>
    </source>
</evidence>
<dbReference type="GeneID" id="54483997"/>
<dbReference type="Proteomes" id="UP000799437">
    <property type="component" value="Unassembled WGS sequence"/>
</dbReference>
<dbReference type="Pfam" id="PF00400">
    <property type="entry name" value="WD40"/>
    <property type="match status" value="6"/>
</dbReference>
<protein>
    <submittedName>
        <fullName evidence="6">U4/U6 small nuclear ribonucleoprotein-like protein Prp4</fullName>
    </submittedName>
</protein>
<evidence type="ECO:0000259" key="5">
    <source>
        <dbReference type="SMART" id="SM00500"/>
    </source>
</evidence>
<feature type="repeat" description="WD" evidence="3">
    <location>
        <begin position="337"/>
        <end position="378"/>
    </location>
</feature>
<dbReference type="FunFam" id="2.130.10.10:FF:000698">
    <property type="entry name" value="Putative pre-mRNA splicing factor"/>
    <property type="match status" value="1"/>
</dbReference>
<name>A0A6A6VTW4_9PEZI</name>
<dbReference type="InterPro" id="IPR015943">
    <property type="entry name" value="WD40/YVTN_repeat-like_dom_sf"/>
</dbReference>
<keyword evidence="6" id="KW-0687">Ribonucleoprotein</keyword>
<dbReference type="PROSITE" id="PS50082">
    <property type="entry name" value="WD_REPEATS_2"/>
    <property type="match status" value="4"/>
</dbReference>
<dbReference type="InterPro" id="IPR001680">
    <property type="entry name" value="WD40_rpt"/>
</dbReference>
<dbReference type="SUPFAM" id="SSF50978">
    <property type="entry name" value="WD40 repeat-like"/>
    <property type="match status" value="1"/>
</dbReference>
<dbReference type="InterPro" id="IPR036322">
    <property type="entry name" value="WD40_repeat_dom_sf"/>
</dbReference>
<feature type="domain" description="Pre-mRNA processing factor 4 (PRP4)-like" evidence="5">
    <location>
        <begin position="73"/>
        <end position="124"/>
    </location>
</feature>
<dbReference type="GO" id="GO:0030621">
    <property type="term" value="F:U4 snRNA binding"/>
    <property type="evidence" value="ECO:0007669"/>
    <property type="project" value="TreeGrafter"/>
</dbReference>
<dbReference type="Gene3D" id="2.130.10.10">
    <property type="entry name" value="YVTN repeat-like/Quinoprotein amine dehydrogenase"/>
    <property type="match status" value="3"/>
</dbReference>
<dbReference type="PROSITE" id="PS50294">
    <property type="entry name" value="WD_REPEATS_REGION"/>
    <property type="match status" value="4"/>
</dbReference>
<dbReference type="OrthoDB" id="540662at2759"/>
<dbReference type="SUPFAM" id="SSF158230">
    <property type="entry name" value="PRP4-like"/>
    <property type="match status" value="1"/>
</dbReference>
<evidence type="ECO:0000313" key="6">
    <source>
        <dbReference type="EMBL" id="KAF2753236.1"/>
    </source>
</evidence>
<dbReference type="AlphaFoldDB" id="A0A6A6VTW4"/>
<evidence type="ECO:0000256" key="3">
    <source>
        <dbReference type="PROSITE-ProRule" id="PRU00221"/>
    </source>
</evidence>
<keyword evidence="1 3" id="KW-0853">WD repeat</keyword>
<accession>A0A6A6VTW4</accession>
<dbReference type="GO" id="GO:0000398">
    <property type="term" value="P:mRNA splicing, via spliceosome"/>
    <property type="evidence" value="ECO:0007669"/>
    <property type="project" value="TreeGrafter"/>
</dbReference>
<dbReference type="PANTHER" id="PTHR19846:SF0">
    <property type="entry name" value="PRE-MRNA PROCESSING FACTOR 4"/>
    <property type="match status" value="1"/>
</dbReference>
<dbReference type="CDD" id="cd00200">
    <property type="entry name" value="WD40"/>
    <property type="match status" value="1"/>
</dbReference>
<dbReference type="Gene3D" id="4.10.280.110">
    <property type="entry name" value="Pre-mRNA processing factor 4 domain"/>
    <property type="match status" value="1"/>
</dbReference>
<dbReference type="GO" id="GO:0017070">
    <property type="term" value="F:U6 snRNA binding"/>
    <property type="evidence" value="ECO:0007669"/>
    <property type="project" value="TreeGrafter"/>
</dbReference>
<feature type="repeat" description="WD" evidence="3">
    <location>
        <begin position="379"/>
        <end position="420"/>
    </location>
</feature>
<feature type="repeat" description="WD" evidence="3">
    <location>
        <begin position="295"/>
        <end position="336"/>
    </location>
</feature>
<dbReference type="Pfam" id="PF08799">
    <property type="entry name" value="PRP4"/>
    <property type="match status" value="1"/>
</dbReference>
<dbReference type="PROSITE" id="PS00678">
    <property type="entry name" value="WD_REPEATS_1"/>
    <property type="match status" value="1"/>
</dbReference>
<dbReference type="InterPro" id="IPR020472">
    <property type="entry name" value="WD40_PAC1"/>
</dbReference>
<proteinExistence type="predicted"/>
<gene>
    <name evidence="6" type="ORF">EJ05DRAFT_470488</name>
</gene>